<feature type="chain" id="PRO_5045731763" evidence="1">
    <location>
        <begin position="22"/>
        <end position="259"/>
    </location>
</feature>
<accession>A0ABW0KVK4</accession>
<keyword evidence="1" id="KW-0732">Signal</keyword>
<evidence type="ECO:0000313" key="2">
    <source>
        <dbReference type="EMBL" id="MFC5456773.1"/>
    </source>
</evidence>
<dbReference type="EMBL" id="JBHSMQ010000007">
    <property type="protein sequence ID" value="MFC5456773.1"/>
    <property type="molecule type" value="Genomic_DNA"/>
</dbReference>
<reference evidence="3" key="1">
    <citation type="journal article" date="2019" name="Int. J. Syst. Evol. Microbiol.">
        <title>The Global Catalogue of Microorganisms (GCM) 10K type strain sequencing project: providing services to taxonomists for standard genome sequencing and annotation.</title>
        <authorList>
            <consortium name="The Broad Institute Genomics Platform"/>
            <consortium name="The Broad Institute Genome Sequencing Center for Infectious Disease"/>
            <person name="Wu L."/>
            <person name="Ma J."/>
        </authorList>
    </citation>
    <scope>NUCLEOTIDE SEQUENCE [LARGE SCALE GENOMIC DNA]</scope>
    <source>
        <strain evidence="3">CGMCC 4.1469</strain>
    </source>
</reference>
<dbReference type="InterPro" id="IPR013424">
    <property type="entry name" value="Ice-binding_C"/>
</dbReference>
<protein>
    <submittedName>
        <fullName evidence="2">PEP-CTERM sorting domain-containing protein</fullName>
    </submittedName>
</protein>
<gene>
    <name evidence="2" type="ORF">ACFQDI_18040</name>
</gene>
<comment type="caution">
    <text evidence="2">The sequence shown here is derived from an EMBL/GenBank/DDBJ whole genome shotgun (WGS) entry which is preliminary data.</text>
</comment>
<keyword evidence="3" id="KW-1185">Reference proteome</keyword>
<evidence type="ECO:0000256" key="1">
    <source>
        <dbReference type="SAM" id="SignalP"/>
    </source>
</evidence>
<dbReference type="NCBIfam" id="TIGR02595">
    <property type="entry name" value="PEP_CTERM"/>
    <property type="match status" value="1"/>
</dbReference>
<dbReference type="RefSeq" id="WP_377169361.1">
    <property type="nucleotide sequence ID" value="NZ_JBHSMQ010000007.1"/>
</dbReference>
<organism evidence="2 3">
    <name type="scientific">Prosthecobacter fluviatilis</name>
    <dbReference type="NCBI Taxonomy" id="445931"/>
    <lineage>
        <taxon>Bacteria</taxon>
        <taxon>Pseudomonadati</taxon>
        <taxon>Verrucomicrobiota</taxon>
        <taxon>Verrucomicrobiia</taxon>
        <taxon>Verrucomicrobiales</taxon>
        <taxon>Verrucomicrobiaceae</taxon>
        <taxon>Prosthecobacter</taxon>
    </lineage>
</organism>
<evidence type="ECO:0000313" key="3">
    <source>
        <dbReference type="Proteomes" id="UP001596052"/>
    </source>
</evidence>
<name>A0ABW0KVK4_9BACT</name>
<proteinExistence type="predicted"/>
<feature type="signal peptide" evidence="1">
    <location>
        <begin position="1"/>
        <end position="21"/>
    </location>
</feature>
<sequence>MKSRLFYCLALGLLLSAPLHASITLVGSPQIASDNATTGNTTFSGVTVMAGDYVVVATASNKSFAQNQLTYSWSGTEGSSGVSTSLSVEQSFASYLSYTSVITAGTYDFNVLAANSTLTASSALYILRSGAGETITVANTASQASASASAANLSYLFGSNLTSAMAIEAATTRFGGAFTLDSNYITPNSTAASSGRLLSYSTGVTGSTWSSSNPFTTTPSDIAAIGAVFTTTASLTPEPSRTLLLAAGLVAMILRHRRP</sequence>
<dbReference type="Proteomes" id="UP001596052">
    <property type="component" value="Unassembled WGS sequence"/>
</dbReference>